<comment type="caution">
    <text evidence="9">The sequence shown here is derived from an EMBL/GenBank/DDBJ whole genome shotgun (WGS) entry which is preliminary data.</text>
</comment>
<evidence type="ECO:0000313" key="9">
    <source>
        <dbReference type="EMBL" id="KAJ0963399.1"/>
    </source>
</evidence>
<dbReference type="EMBL" id="JAGGNH010000009">
    <property type="protein sequence ID" value="KAJ0963399.1"/>
    <property type="molecule type" value="Genomic_DNA"/>
</dbReference>
<gene>
    <name evidence="9" type="ORF">J5N97_028521</name>
</gene>
<dbReference type="GO" id="GO:0017056">
    <property type="term" value="F:structural constituent of nuclear pore"/>
    <property type="evidence" value="ECO:0007669"/>
    <property type="project" value="InterPro"/>
</dbReference>
<evidence type="ECO:0000256" key="1">
    <source>
        <dbReference type="ARBA" id="ARBA00004567"/>
    </source>
</evidence>
<evidence type="ECO:0000256" key="5">
    <source>
        <dbReference type="ARBA" id="ARBA00023010"/>
    </source>
</evidence>
<evidence type="ECO:0000256" key="3">
    <source>
        <dbReference type="ARBA" id="ARBA00022816"/>
    </source>
</evidence>
<dbReference type="OrthoDB" id="2538017at2759"/>
<dbReference type="AlphaFoldDB" id="A0A9D5BZM3"/>
<dbReference type="GO" id="GO:0008139">
    <property type="term" value="F:nuclear localization sequence binding"/>
    <property type="evidence" value="ECO:0007669"/>
    <property type="project" value="InterPro"/>
</dbReference>
<reference evidence="9" key="2">
    <citation type="journal article" date="2022" name="Hortic Res">
        <title>The genome of Dioscorea zingiberensis sheds light on the biosynthesis, origin and evolution of the medicinally important diosgenin saponins.</title>
        <authorList>
            <person name="Li Y."/>
            <person name="Tan C."/>
            <person name="Li Z."/>
            <person name="Guo J."/>
            <person name="Li S."/>
            <person name="Chen X."/>
            <person name="Wang C."/>
            <person name="Dai X."/>
            <person name="Yang H."/>
            <person name="Song W."/>
            <person name="Hou L."/>
            <person name="Xu J."/>
            <person name="Tong Z."/>
            <person name="Xu A."/>
            <person name="Yuan X."/>
            <person name="Wang W."/>
            <person name="Yang Q."/>
            <person name="Chen L."/>
            <person name="Sun Z."/>
            <person name="Wang K."/>
            <person name="Pan B."/>
            <person name="Chen J."/>
            <person name="Bao Y."/>
            <person name="Liu F."/>
            <person name="Qi X."/>
            <person name="Gang D.R."/>
            <person name="Wen J."/>
            <person name="Li J."/>
        </authorList>
    </citation>
    <scope>NUCLEOTIDE SEQUENCE</scope>
    <source>
        <strain evidence="9">Dzin_1.0</strain>
    </source>
</reference>
<reference evidence="9" key="1">
    <citation type="submission" date="2021-03" db="EMBL/GenBank/DDBJ databases">
        <authorList>
            <person name="Li Z."/>
            <person name="Yang C."/>
        </authorList>
    </citation>
    <scope>NUCLEOTIDE SEQUENCE</scope>
    <source>
        <strain evidence="9">Dzin_1.0</strain>
        <tissue evidence="9">Leaf</tissue>
    </source>
</reference>
<feature type="region of interest" description="Disordered" evidence="8">
    <location>
        <begin position="1"/>
        <end position="83"/>
    </location>
</feature>
<evidence type="ECO:0000256" key="2">
    <source>
        <dbReference type="ARBA" id="ARBA00022448"/>
    </source>
</evidence>
<evidence type="ECO:0000256" key="8">
    <source>
        <dbReference type="SAM" id="MobiDB-lite"/>
    </source>
</evidence>
<evidence type="ECO:0000313" key="10">
    <source>
        <dbReference type="Proteomes" id="UP001085076"/>
    </source>
</evidence>
<organism evidence="9 10">
    <name type="scientific">Dioscorea zingiberensis</name>
    <dbReference type="NCBI Taxonomy" id="325984"/>
    <lineage>
        <taxon>Eukaryota</taxon>
        <taxon>Viridiplantae</taxon>
        <taxon>Streptophyta</taxon>
        <taxon>Embryophyta</taxon>
        <taxon>Tracheophyta</taxon>
        <taxon>Spermatophyta</taxon>
        <taxon>Magnoliopsida</taxon>
        <taxon>Liliopsida</taxon>
        <taxon>Dioscoreales</taxon>
        <taxon>Dioscoreaceae</taxon>
        <taxon>Dioscorea</taxon>
    </lineage>
</organism>
<keyword evidence="4" id="KW-0653">Protein transport</keyword>
<comment type="subcellular location">
    <subcellularLocation>
        <location evidence="1">Nucleus</location>
        <location evidence="1">Nuclear pore complex</location>
    </subcellularLocation>
</comment>
<dbReference type="PANTHER" id="PTHR13437">
    <property type="entry name" value="NUCLEOPORIN P58/P45 NUCLEOPORIN-LIKE PROTEIN 1"/>
    <property type="match status" value="1"/>
</dbReference>
<evidence type="ECO:0000256" key="6">
    <source>
        <dbReference type="ARBA" id="ARBA00023132"/>
    </source>
</evidence>
<keyword evidence="5" id="KW-0811">Translocation</keyword>
<keyword evidence="10" id="KW-1185">Reference proteome</keyword>
<name>A0A9D5BZM3_9LILI</name>
<dbReference type="InterPro" id="IPR024882">
    <property type="entry name" value="NUP58/p45/49"/>
</dbReference>
<evidence type="ECO:0000256" key="7">
    <source>
        <dbReference type="ARBA" id="ARBA00023242"/>
    </source>
</evidence>
<dbReference type="Gene3D" id="6.10.140.1350">
    <property type="match status" value="1"/>
</dbReference>
<keyword evidence="2" id="KW-0813">Transport</keyword>
<keyword evidence="7" id="KW-0539">Nucleus</keyword>
<keyword evidence="6" id="KW-0906">Nuclear pore complex</keyword>
<protein>
    <submittedName>
        <fullName evidence="9">Uncharacterized protein</fullName>
    </submittedName>
</protein>
<feature type="compositionally biased region" description="Low complexity" evidence="8">
    <location>
        <begin position="42"/>
        <end position="53"/>
    </location>
</feature>
<dbReference type="Proteomes" id="UP001085076">
    <property type="component" value="Miscellaneous, Linkage group lg09"/>
</dbReference>
<proteinExistence type="predicted"/>
<feature type="compositionally biased region" description="Basic residues" evidence="8">
    <location>
        <begin position="1"/>
        <end position="11"/>
    </location>
</feature>
<keyword evidence="3" id="KW-0509">mRNA transport</keyword>
<evidence type="ECO:0000256" key="4">
    <source>
        <dbReference type="ARBA" id="ARBA00022927"/>
    </source>
</evidence>
<accession>A0A9D5BZM3</accession>
<dbReference type="GO" id="GO:0051028">
    <property type="term" value="P:mRNA transport"/>
    <property type="evidence" value="ECO:0007669"/>
    <property type="project" value="UniProtKB-KW"/>
</dbReference>
<dbReference type="GO" id="GO:0005643">
    <property type="term" value="C:nuclear pore"/>
    <property type="evidence" value="ECO:0007669"/>
    <property type="project" value="UniProtKB-SubCell"/>
</dbReference>
<sequence length="385" mass="42735">MEGRKRDRSRHVTFAPTPPPEASSGGAAGVSPPEQRPGGGEASASAPSSGTGSQLPPRKWRTFRQPQPRSGEHGDCAPMGARSTVPETMLQPPISKEHAQGSVAGFAQPVAQIPPPPLPVFLQPAVQFSQVQWFLYTVDGLPASYDTNFNDLHPDSQKLVLQIQDRIKEYKYESQSLDECSRLYDSSGCGLYFELYANHINQELRGYSFIQNRGETPAKELENVCRKMLSDTDLAVRSYAQLRNVFHHPSSASASIVRGYTRAAEAIRAYSAANQPSTFPTPTASGFYSGIVKKPSPFMLETMARFERCITECCQRIQELEQFLRPIQDFSSSDESSLQSIPRIMSNLHDFFIHVAAKVEKLHQHIEDMKIAKRTTVTSFLRLAA</sequence>
<dbReference type="GO" id="GO:0015031">
    <property type="term" value="P:protein transport"/>
    <property type="evidence" value="ECO:0007669"/>
    <property type="project" value="UniProtKB-KW"/>
</dbReference>
<dbReference type="PANTHER" id="PTHR13437:SF2">
    <property type="entry name" value="NUCLEOPORIN P58_P45"/>
    <property type="match status" value="1"/>
</dbReference>